<comment type="caution">
    <text evidence="1">The sequence shown here is derived from an EMBL/GenBank/DDBJ whole genome shotgun (WGS) entry which is preliminary data.</text>
</comment>
<dbReference type="EMBL" id="JAPDRK010000015">
    <property type="protein sequence ID" value="KAJ9605834.1"/>
    <property type="molecule type" value="Genomic_DNA"/>
</dbReference>
<accession>A0AA38X2W3</accession>
<dbReference type="Proteomes" id="UP001172673">
    <property type="component" value="Unassembled WGS sequence"/>
</dbReference>
<organism evidence="1 2">
    <name type="scientific">Cladophialophora chaetospira</name>
    <dbReference type="NCBI Taxonomy" id="386627"/>
    <lineage>
        <taxon>Eukaryota</taxon>
        <taxon>Fungi</taxon>
        <taxon>Dikarya</taxon>
        <taxon>Ascomycota</taxon>
        <taxon>Pezizomycotina</taxon>
        <taxon>Eurotiomycetes</taxon>
        <taxon>Chaetothyriomycetidae</taxon>
        <taxon>Chaetothyriales</taxon>
        <taxon>Herpotrichiellaceae</taxon>
        <taxon>Cladophialophora</taxon>
    </lineage>
</organism>
<sequence>MEQTSETCSSDLVDLIIDANGGLDYWNSVFSISTTFTFSGPALTARGFPGHHEVSISIDTKEPRVIFHRLRDLYGVWTPSRTEAGKLGSQEPPSIRLKPRDAFRGYTPQSVWDEHNLIYFVGYAMRYYFTLPFCLRLPGFQTQELPPITGPNDEQWRVLRVEFPDDFPTHTKIQKLFFDDTFRLRQMEYNVDIIGPRQTAHLCFDHRVFGQLIVPTFRFANLRVAGATHMTAFIVQVKDVQIHRTETTRSRGASAQ</sequence>
<proteinExistence type="predicted"/>
<evidence type="ECO:0000313" key="1">
    <source>
        <dbReference type="EMBL" id="KAJ9605834.1"/>
    </source>
</evidence>
<dbReference type="AlphaFoldDB" id="A0AA38X2W3"/>
<protein>
    <submittedName>
        <fullName evidence="1">Uncharacterized protein</fullName>
    </submittedName>
</protein>
<keyword evidence="2" id="KW-1185">Reference proteome</keyword>
<gene>
    <name evidence="1" type="ORF">H2200_009683</name>
</gene>
<name>A0AA38X2W3_9EURO</name>
<evidence type="ECO:0000313" key="2">
    <source>
        <dbReference type="Proteomes" id="UP001172673"/>
    </source>
</evidence>
<reference evidence="1" key="1">
    <citation type="submission" date="2022-10" db="EMBL/GenBank/DDBJ databases">
        <title>Culturing micro-colonial fungi from biological soil crusts in the Mojave desert and describing Neophaeococcomyces mojavensis, and introducing the new genera and species Taxawa tesnikishii.</title>
        <authorList>
            <person name="Kurbessoian T."/>
            <person name="Stajich J.E."/>
        </authorList>
    </citation>
    <scope>NUCLEOTIDE SEQUENCE</scope>
    <source>
        <strain evidence="1">TK_41</strain>
    </source>
</reference>